<evidence type="ECO:0000313" key="5">
    <source>
        <dbReference type="Proteomes" id="UP000051448"/>
    </source>
</evidence>
<evidence type="ECO:0000256" key="1">
    <source>
        <dbReference type="ARBA" id="ARBA00022679"/>
    </source>
</evidence>
<dbReference type="PATRIC" id="fig|1423759.3.peg.196"/>
<gene>
    <name evidence="4" type="ORF">FC92_GL000191</name>
</gene>
<sequence length="293" mass="34218">MEYEKVSALTDIQKKEIEQLIERVHEFDGSKKDPYLNNQFNYYPQMPSFFLARSAGELVGFVMLYADGNYTESVDVFMVVAPQNRHQKIGTKLWQNAHRVLREFGYQKWEFIAEKGFLDSNPNFLNNKNLIADPEPEYQMRLDRGKQEFEDTRTDLAIRLLESEDVSKVVPIYTESFPESSAKEAVTYLTKGLADIANENFVLIYDKEIVGCCSVDISKENEYYLYGIFIAKKYRNQGFAYNFIIKVINWLNNENSYRRICLLAVDGSNSIAMRLYKSIGFEVETEVYYLYET</sequence>
<dbReference type="PROSITE" id="PS51186">
    <property type="entry name" value="GNAT"/>
    <property type="match status" value="2"/>
</dbReference>
<dbReference type="InterPro" id="IPR016181">
    <property type="entry name" value="Acyl_CoA_acyltransferase"/>
</dbReference>
<dbReference type="EMBL" id="AZDX01000010">
    <property type="protein sequence ID" value="KRL07073.1"/>
    <property type="molecule type" value="Genomic_DNA"/>
</dbReference>
<dbReference type="SUPFAM" id="SSF55729">
    <property type="entry name" value="Acyl-CoA N-acyltransferases (Nat)"/>
    <property type="match status" value="1"/>
</dbReference>
<keyword evidence="5" id="KW-1185">Reference proteome</keyword>
<dbReference type="STRING" id="1423759.FC92_GL000191"/>
<dbReference type="InterPro" id="IPR000182">
    <property type="entry name" value="GNAT_dom"/>
</dbReference>
<feature type="domain" description="N-acetyltransferase" evidence="3">
    <location>
        <begin position="156"/>
        <end position="293"/>
    </location>
</feature>
<dbReference type="Pfam" id="PF00583">
    <property type="entry name" value="Acetyltransf_1"/>
    <property type="match status" value="2"/>
</dbReference>
<evidence type="ECO:0000313" key="4">
    <source>
        <dbReference type="EMBL" id="KRL07073.1"/>
    </source>
</evidence>
<dbReference type="GeneID" id="98310748"/>
<feature type="domain" description="N-acetyltransferase" evidence="3">
    <location>
        <begin position="7"/>
        <end position="165"/>
    </location>
</feature>
<evidence type="ECO:0000256" key="2">
    <source>
        <dbReference type="ARBA" id="ARBA00023315"/>
    </source>
</evidence>
<keyword evidence="1 4" id="KW-0808">Transferase</keyword>
<dbReference type="PANTHER" id="PTHR43072">
    <property type="entry name" value="N-ACETYLTRANSFERASE"/>
    <property type="match status" value="1"/>
</dbReference>
<dbReference type="AlphaFoldDB" id="A0A0R1MGV6"/>
<dbReference type="Gene3D" id="3.40.630.30">
    <property type="match status" value="2"/>
</dbReference>
<name>A0A0R1MGV6_9LACO</name>
<proteinExistence type="predicted"/>
<accession>A0A0R1MGV6</accession>
<comment type="caution">
    <text evidence="4">The sequence shown here is derived from an EMBL/GenBank/DDBJ whole genome shotgun (WGS) entry which is preliminary data.</text>
</comment>
<dbReference type="OrthoDB" id="7163760at2"/>
<dbReference type="RefSeq" id="WP_057869339.1">
    <property type="nucleotide sequence ID" value="NZ_AZDX01000010.1"/>
</dbReference>
<dbReference type="PANTHER" id="PTHR43072:SF23">
    <property type="entry name" value="UPF0039 PROTEIN C11D3.02C"/>
    <property type="match status" value="1"/>
</dbReference>
<dbReference type="CDD" id="cd04301">
    <property type="entry name" value="NAT_SF"/>
    <property type="match status" value="2"/>
</dbReference>
<organism evidence="4 5">
    <name type="scientific">Liquorilactobacillus hordei DSM 19519</name>
    <dbReference type="NCBI Taxonomy" id="1423759"/>
    <lineage>
        <taxon>Bacteria</taxon>
        <taxon>Bacillati</taxon>
        <taxon>Bacillota</taxon>
        <taxon>Bacilli</taxon>
        <taxon>Lactobacillales</taxon>
        <taxon>Lactobacillaceae</taxon>
        <taxon>Liquorilactobacillus</taxon>
    </lineage>
</organism>
<keyword evidence="2" id="KW-0012">Acyltransferase</keyword>
<dbReference type="GO" id="GO:0016747">
    <property type="term" value="F:acyltransferase activity, transferring groups other than amino-acyl groups"/>
    <property type="evidence" value="ECO:0007669"/>
    <property type="project" value="InterPro"/>
</dbReference>
<reference evidence="4 5" key="1">
    <citation type="journal article" date="2015" name="Genome Announc.">
        <title>Expanding the biotechnology potential of lactobacilli through comparative genomics of 213 strains and associated genera.</title>
        <authorList>
            <person name="Sun Z."/>
            <person name="Harris H.M."/>
            <person name="McCann A."/>
            <person name="Guo C."/>
            <person name="Argimon S."/>
            <person name="Zhang W."/>
            <person name="Yang X."/>
            <person name="Jeffery I.B."/>
            <person name="Cooney J.C."/>
            <person name="Kagawa T.F."/>
            <person name="Liu W."/>
            <person name="Song Y."/>
            <person name="Salvetti E."/>
            <person name="Wrobel A."/>
            <person name="Rasinkangas P."/>
            <person name="Parkhill J."/>
            <person name="Rea M.C."/>
            <person name="O'Sullivan O."/>
            <person name="Ritari J."/>
            <person name="Douillard F.P."/>
            <person name="Paul Ross R."/>
            <person name="Yang R."/>
            <person name="Briner A.E."/>
            <person name="Felis G.E."/>
            <person name="de Vos W.M."/>
            <person name="Barrangou R."/>
            <person name="Klaenhammer T.R."/>
            <person name="Caufield P.W."/>
            <person name="Cui Y."/>
            <person name="Zhang H."/>
            <person name="O'Toole P.W."/>
        </authorList>
    </citation>
    <scope>NUCLEOTIDE SEQUENCE [LARGE SCALE GENOMIC DNA]</scope>
    <source>
        <strain evidence="4 5">DSM 19519</strain>
    </source>
</reference>
<dbReference type="Proteomes" id="UP000051448">
    <property type="component" value="Unassembled WGS sequence"/>
</dbReference>
<evidence type="ECO:0000259" key="3">
    <source>
        <dbReference type="PROSITE" id="PS51186"/>
    </source>
</evidence>
<protein>
    <submittedName>
        <fullName evidence="4">GNAT family acetyltransferase</fullName>
    </submittedName>
</protein>